<comment type="caution">
    <text evidence="1">The sequence shown here is derived from an EMBL/GenBank/DDBJ whole genome shotgun (WGS) entry which is preliminary data.</text>
</comment>
<evidence type="ECO:0000313" key="1">
    <source>
        <dbReference type="EMBL" id="OBA20950.1"/>
    </source>
</evidence>
<sequence length="252" mass="28393">MAFNPVMEARRKPSVRTVSEDRASSFFSDSQTSWVVFNPAELRPFDILSLSTEHPFTSTEDDGFLLEAREDAVSAVGPRRHFSGSQIALSQVSHEGLINDLALSRRINEWQKTTDTSVSDNVASWDLDEDLVGQVLETPVLRRVPAYYGDEYFKNMSRIEYIRFQRSSAVLRQSLCRNGVDASDPELVPRLLRLLKWQDLLRSPGSLVDDYIVNTLSRVNLRQRVHAETEFSDTASSSPVMCGGSSGTWNDI</sequence>
<protein>
    <submittedName>
        <fullName evidence="1">Uncharacterized protein</fullName>
    </submittedName>
</protein>
<organism evidence="1 2">
    <name type="scientific">Metschnikowia bicuspidata var. bicuspidata NRRL YB-4993</name>
    <dbReference type="NCBI Taxonomy" id="869754"/>
    <lineage>
        <taxon>Eukaryota</taxon>
        <taxon>Fungi</taxon>
        <taxon>Dikarya</taxon>
        <taxon>Ascomycota</taxon>
        <taxon>Saccharomycotina</taxon>
        <taxon>Pichiomycetes</taxon>
        <taxon>Metschnikowiaceae</taxon>
        <taxon>Metschnikowia</taxon>
    </lineage>
</organism>
<proteinExistence type="predicted"/>
<evidence type="ECO:0000313" key="2">
    <source>
        <dbReference type="Proteomes" id="UP000092555"/>
    </source>
</evidence>
<dbReference type="Proteomes" id="UP000092555">
    <property type="component" value="Unassembled WGS sequence"/>
</dbReference>
<dbReference type="RefSeq" id="XP_018711460.1">
    <property type="nucleotide sequence ID" value="XM_018854676.1"/>
</dbReference>
<dbReference type="EMBL" id="LXTC01000003">
    <property type="protein sequence ID" value="OBA20950.1"/>
    <property type="molecule type" value="Genomic_DNA"/>
</dbReference>
<dbReference type="GeneID" id="30027652"/>
<gene>
    <name evidence="1" type="ORF">METBIDRAFT_169890</name>
</gene>
<keyword evidence="2" id="KW-1185">Reference proteome</keyword>
<reference evidence="1 2" key="1">
    <citation type="submission" date="2016-05" db="EMBL/GenBank/DDBJ databases">
        <title>Comparative genomics of biotechnologically important yeasts.</title>
        <authorList>
            <consortium name="DOE Joint Genome Institute"/>
            <person name="Riley R."/>
            <person name="Haridas S."/>
            <person name="Wolfe K.H."/>
            <person name="Lopes M.R."/>
            <person name="Hittinger C.T."/>
            <person name="Goker M."/>
            <person name="Salamov A."/>
            <person name="Wisecaver J."/>
            <person name="Long T.M."/>
            <person name="Aerts A.L."/>
            <person name="Barry K."/>
            <person name="Choi C."/>
            <person name="Clum A."/>
            <person name="Coughlan A.Y."/>
            <person name="Deshpande S."/>
            <person name="Douglass A.P."/>
            <person name="Hanson S.J."/>
            <person name="Klenk H.-P."/>
            <person name="LaButti K."/>
            <person name="Lapidus A."/>
            <person name="Lindquist E."/>
            <person name="Lipzen A."/>
            <person name="Meier-kolthoff J.P."/>
            <person name="Ohm R.A."/>
            <person name="Otillar R.P."/>
            <person name="Pangilinan J."/>
            <person name="Peng Y."/>
            <person name="Rokas A."/>
            <person name="Rosa C.A."/>
            <person name="Scheuner C."/>
            <person name="Sibirny A.A."/>
            <person name="Slot J.C."/>
            <person name="Stielow J.B."/>
            <person name="Sun H."/>
            <person name="Kurtzman C.P."/>
            <person name="Blackwell M."/>
            <person name="Grigoriev I.V."/>
            <person name="Jeffries T.W."/>
        </authorList>
    </citation>
    <scope>NUCLEOTIDE SEQUENCE [LARGE SCALE GENOMIC DNA]</scope>
    <source>
        <strain evidence="1 2">NRRL YB-4993</strain>
    </source>
</reference>
<accession>A0A1A0HAC0</accession>
<dbReference type="AlphaFoldDB" id="A0A1A0HAC0"/>
<name>A0A1A0HAC0_9ASCO</name>
<dbReference type="OrthoDB" id="4078735at2759"/>